<dbReference type="Gene3D" id="2.30.38.10">
    <property type="entry name" value="Luciferase, Domain 3"/>
    <property type="match status" value="1"/>
</dbReference>
<dbReference type="InterPro" id="IPR020845">
    <property type="entry name" value="AMP-binding_CS"/>
</dbReference>
<dbReference type="EMBL" id="QYTW02000027">
    <property type="protein sequence ID" value="RST57861.1"/>
    <property type="molecule type" value="Genomic_DNA"/>
</dbReference>
<evidence type="ECO:0000256" key="2">
    <source>
        <dbReference type="ARBA" id="ARBA00022598"/>
    </source>
</evidence>
<sequence>MQNLKKKSWPSYLPKQLDYKLGEKPLHEYLNYNAEKYPSCVPYNYYGNKITWAMLNDYTNRLAQFLKENHIKKGDRVALYMQNCPQYIIGYFGIQKIGAIVVPLNPMYKEAELDYFINEVDIKAVISTVDLYPRVYAIKDKTPTVEFIITTRYLDFLPEEIELPIPDELKIENQKIDSTYDFVAIMEQVSPLKEIEEIDIWNDVCLMSFTSGTTGRPKAAMLTYGNALFKAAATTNAFGFTKDDKTIIIPPLCHIGGKILGVNIPIYSCCESILMSRFDPEATIQAIEKYKINLLYTLPPMNVAILDYPNIEERDLSSLKINFATSFGIPVSKELAQKWRTLTNGCLLYEATYGLSETHDADTFMPRDNIKFGSVGIPTFETEMRIIDLDTGEELPTGKQGEIVIKSPGVFKGYYKRPEDTYEVLKNGRLHTGDIGSFDEDGYLFLHGRVKEMIKSSGYSVFPEDVEALLDRHEAILQVAVVGVPDEKRGQSVKAFVVLRQEYKGKIMEEDIIHWAKNNMSAYKYPRYVEFRDHLPEAISGKVLRKYLQEGEEKERL</sequence>
<comment type="similarity">
    <text evidence="1">Belongs to the ATP-dependent AMP-binding enzyme family.</text>
</comment>
<dbReference type="InterPro" id="IPR045851">
    <property type="entry name" value="AMP-bd_C_sf"/>
</dbReference>
<dbReference type="OrthoDB" id="9778383at2"/>
<organism evidence="5 6">
    <name type="scientific">Siminovitchia terrae</name>
    <name type="common">Bacillus terrae</name>
    <dbReference type="NCBI Taxonomy" id="1914933"/>
    <lineage>
        <taxon>Bacteria</taxon>
        <taxon>Bacillati</taxon>
        <taxon>Bacillota</taxon>
        <taxon>Bacilli</taxon>
        <taxon>Bacillales</taxon>
        <taxon>Bacillaceae</taxon>
        <taxon>Siminovitchia</taxon>
    </lineage>
</organism>
<proteinExistence type="inferred from homology"/>
<dbReference type="GO" id="GO:0031956">
    <property type="term" value="F:medium-chain fatty acid-CoA ligase activity"/>
    <property type="evidence" value="ECO:0007669"/>
    <property type="project" value="TreeGrafter"/>
</dbReference>
<dbReference type="Proteomes" id="UP000287296">
    <property type="component" value="Unassembled WGS sequence"/>
</dbReference>
<dbReference type="InterPro" id="IPR000873">
    <property type="entry name" value="AMP-dep_synth/lig_dom"/>
</dbReference>
<dbReference type="Pfam" id="PF13193">
    <property type="entry name" value="AMP-binding_C"/>
    <property type="match status" value="1"/>
</dbReference>
<dbReference type="Gene3D" id="3.40.50.980">
    <property type="match status" value="2"/>
</dbReference>
<evidence type="ECO:0000313" key="5">
    <source>
        <dbReference type="EMBL" id="RST57861.1"/>
    </source>
</evidence>
<name>A0A429X3B8_SIMTE</name>
<gene>
    <name evidence="5" type="ORF">D5F11_020360</name>
</gene>
<feature type="domain" description="AMP-binding enzyme C-terminal" evidence="4">
    <location>
        <begin position="466"/>
        <end position="542"/>
    </location>
</feature>
<protein>
    <submittedName>
        <fullName evidence="5">AMP-dependent synthetase</fullName>
    </submittedName>
</protein>
<dbReference type="SUPFAM" id="SSF56801">
    <property type="entry name" value="Acetyl-CoA synthetase-like"/>
    <property type="match status" value="1"/>
</dbReference>
<dbReference type="GO" id="GO:0006631">
    <property type="term" value="P:fatty acid metabolic process"/>
    <property type="evidence" value="ECO:0007669"/>
    <property type="project" value="TreeGrafter"/>
</dbReference>
<dbReference type="InterPro" id="IPR025110">
    <property type="entry name" value="AMP-bd_C"/>
</dbReference>
<accession>A0A429X3B8</accession>
<dbReference type="PANTHER" id="PTHR43201">
    <property type="entry name" value="ACYL-COA SYNTHETASE"/>
    <property type="match status" value="1"/>
</dbReference>
<evidence type="ECO:0000313" key="6">
    <source>
        <dbReference type="Proteomes" id="UP000287296"/>
    </source>
</evidence>
<reference evidence="5 6" key="1">
    <citation type="submission" date="2018-12" db="EMBL/GenBank/DDBJ databases">
        <authorList>
            <person name="Sun L."/>
            <person name="Chen Z."/>
        </authorList>
    </citation>
    <scope>NUCLEOTIDE SEQUENCE [LARGE SCALE GENOMIC DNA]</scope>
    <source>
        <strain evidence="5 6">LMG 29736</strain>
    </source>
</reference>
<dbReference type="RefSeq" id="WP_120117965.1">
    <property type="nucleotide sequence ID" value="NZ_QYTW02000027.1"/>
</dbReference>
<dbReference type="PROSITE" id="PS00455">
    <property type="entry name" value="AMP_BINDING"/>
    <property type="match status" value="1"/>
</dbReference>
<dbReference type="Gene3D" id="3.30.300.30">
    <property type="match status" value="1"/>
</dbReference>
<dbReference type="Pfam" id="PF00501">
    <property type="entry name" value="AMP-binding"/>
    <property type="match status" value="1"/>
</dbReference>
<keyword evidence="2" id="KW-0436">Ligase</keyword>
<dbReference type="AlphaFoldDB" id="A0A429X3B8"/>
<evidence type="ECO:0000256" key="1">
    <source>
        <dbReference type="ARBA" id="ARBA00006432"/>
    </source>
</evidence>
<evidence type="ECO:0000259" key="3">
    <source>
        <dbReference type="Pfam" id="PF00501"/>
    </source>
</evidence>
<dbReference type="PANTHER" id="PTHR43201:SF5">
    <property type="entry name" value="MEDIUM-CHAIN ACYL-COA LIGASE ACSF2, MITOCHONDRIAL"/>
    <property type="match status" value="1"/>
</dbReference>
<comment type="caution">
    <text evidence="5">The sequence shown here is derived from an EMBL/GenBank/DDBJ whole genome shotgun (WGS) entry which is preliminary data.</text>
</comment>
<evidence type="ECO:0000259" key="4">
    <source>
        <dbReference type="Pfam" id="PF13193"/>
    </source>
</evidence>
<feature type="domain" description="AMP-dependent synthetase/ligase" evidence="3">
    <location>
        <begin position="33"/>
        <end position="415"/>
    </location>
</feature>